<evidence type="ECO:0000313" key="13">
    <source>
        <dbReference type="Proteomes" id="UP000239649"/>
    </source>
</evidence>
<dbReference type="InterPro" id="IPR017853">
    <property type="entry name" value="GH"/>
</dbReference>
<evidence type="ECO:0000259" key="11">
    <source>
        <dbReference type="PROSITE" id="PS50202"/>
    </source>
</evidence>
<dbReference type="InterPro" id="IPR008962">
    <property type="entry name" value="PapD-like_sf"/>
</dbReference>
<dbReference type="CDD" id="cd10527">
    <property type="entry name" value="SET_LSMT"/>
    <property type="match status" value="1"/>
</dbReference>
<sequence>MADNWLTVSPQELKFRFELRKNVPCTLTLTNPTGERVAFKVKTTSPKKYCVRPSSGFVEPGGSKEVQVIMQAQREYPPSLADCKDKFLVQCVRLGAGADAKEVTAEMFDTTKQKDIRQTKLRVVMLGPPKPPSPVPEGIEEPTSPATLAFRDAPSSAATTGLRDQLGAAQEDKAEIRKRLELLEDRSAAGGGRGGSSAMARQPAKAPGGFSVLHLLLVALLAFLINGANPATNLLDTAATLNITVLRVFATGTTPQLPVQVTEGVYNKVALQALDQLMADASARGLRIILILAKNWQGGADSRQSYASWNGLQSPDDFYASPAAREAYRKHVQFMVNRVNTVTGIMYRDDPTIFSWNLMNEPRFFLNSTSDPCYQDPTACADTLQSWIEEMSGFLKQQDANHLVTVGEEGFWGKRWAAATGQDFVRNHAFPSIDYDNWNLTGPEGQAFIRQWIGSHMAAARAMGKPLVIEEYGKNVTQQTQAAIEQERNPTFRTVQDALAASLRAGDVLRGAKAAALLLLLLAVAGGACPAAAFMRVCGTRFCDEACMDFSFVGANTWRMLEAQAGVLGVEVNGKNPATNLLDSVAALNITVLRVFATGTTPELPVQVSEGKYNDVALKALDQLLADAAARGLRIVLILARNWGGGADSRQSYASWNGLQSPDDFYASLAAREAYRNHVQFMVNRVNTVTNVAYKDDPTIFSWNLSWIEEMSGLLKQQDPNHLVTPLVIEEYGKNVTQQTEAAIEQERNPTFRTVQGALAASLQAGDVLRGAKYWMADPALVGPQSPGWDRYAQVNGKNPATNLLDTAAALNITVLRVFATGTVPELLPLQVSEGVYNDVALKALDQLLADAAARGVRIVLILARNWGGGADSRQSYASWNGLQSPDDFYASPAAREAYREHLAFMVNRVNTISNVTYRDDPTIFSWNLSWIEEMSGFLKQQDPNHMVTVGEEGFWGKSGGEDGKNPQPESGWAAATGQDFTRNHNIPTIDYGGIHIWPDNWNLTGPEGQDFIRQWIQSHMDSARAMGKASARATRSCMRRCRHLCCCARAAGPGQAAEHPLRSQRFCLPLPAQPLVIEEYGNNVTQQTAAAIEQERNPTFRTVQDALAASLQAGDVLRGAKYWMADPALVGPQSPGWANISQDQVAFDTSTVRDILVPSAQLAAAIKDQVPGCTPQAAPAQPAAAAGQPAGEPAQPGGAAPVDGSGAGAPVVTAQAVGGGTCQCSGTCIEPVGGECGGYVHPALKLSMATQHGRGVVAAEDVAALADDQPLVAVPERCLMTAEAAADRLGPTLRRARQQQWRRWLPWWPTARPPPPQQPDAPLLLALLLAAERRQGAASFWAPYIASLPDDVPTGWALPPQQLAAELAALGRLAEGWQPRVAAAAAAVRQRAEAAEAAYGEALGVTAGDVRWAVGHVLSRCFGSGDEIALVPYIDLCNHRQHCDTPWGHTTASGEPCAAIDCRHGGAPQALAAGDELCISYGAGASPLQMFLNLGFVPVEHRQRQ</sequence>
<evidence type="ECO:0000256" key="7">
    <source>
        <dbReference type="ARBA" id="ARBA00022729"/>
    </source>
</evidence>
<dbReference type="Proteomes" id="UP000239649">
    <property type="component" value="Unassembled WGS sequence"/>
</dbReference>
<protein>
    <recommendedName>
        <fullName evidence="5">mannan endo-1,4-beta-mannosidase</fullName>
        <ecNumber evidence="5">3.2.1.78</ecNumber>
    </recommendedName>
</protein>
<keyword evidence="8" id="KW-0378">Hydrolase</keyword>
<keyword evidence="13" id="KW-1185">Reference proteome</keyword>
<organism evidence="12 13">
    <name type="scientific">Micractinium conductrix</name>
    <dbReference type="NCBI Taxonomy" id="554055"/>
    <lineage>
        <taxon>Eukaryota</taxon>
        <taxon>Viridiplantae</taxon>
        <taxon>Chlorophyta</taxon>
        <taxon>core chlorophytes</taxon>
        <taxon>Trebouxiophyceae</taxon>
        <taxon>Chlorellales</taxon>
        <taxon>Chlorellaceae</taxon>
        <taxon>Chlorella clade</taxon>
        <taxon>Micractinium</taxon>
    </lineage>
</organism>
<evidence type="ECO:0000256" key="3">
    <source>
        <dbReference type="ARBA" id="ARBA00005641"/>
    </source>
</evidence>
<evidence type="ECO:0000256" key="8">
    <source>
        <dbReference type="ARBA" id="ARBA00022801"/>
    </source>
</evidence>
<keyword evidence="6" id="KW-0964">Secreted</keyword>
<name>A0A2P6VNF1_9CHLO</name>
<evidence type="ECO:0000256" key="10">
    <source>
        <dbReference type="SAM" id="MobiDB-lite"/>
    </source>
</evidence>
<dbReference type="OrthoDB" id="264603at2759"/>
<dbReference type="Gene3D" id="2.60.40.10">
    <property type="entry name" value="Immunoglobulins"/>
    <property type="match status" value="1"/>
</dbReference>
<dbReference type="SUPFAM" id="SSF82199">
    <property type="entry name" value="SET domain"/>
    <property type="match status" value="1"/>
</dbReference>
<dbReference type="SUPFAM" id="SSF51445">
    <property type="entry name" value="(Trans)glycosidases"/>
    <property type="match status" value="3"/>
</dbReference>
<dbReference type="GO" id="GO:0016985">
    <property type="term" value="F:mannan endo-1,4-beta-mannosidase activity"/>
    <property type="evidence" value="ECO:0007669"/>
    <property type="project" value="UniProtKB-EC"/>
</dbReference>
<dbReference type="PANTHER" id="PTHR31451:SF39">
    <property type="entry name" value="MANNAN ENDO-1,4-BETA-MANNOSIDASE 1"/>
    <property type="match status" value="1"/>
</dbReference>
<dbReference type="InterPro" id="IPR013783">
    <property type="entry name" value="Ig-like_fold"/>
</dbReference>
<gene>
    <name evidence="12" type="ORF">C2E20_1291</name>
</gene>
<feature type="domain" description="MSP" evidence="11">
    <location>
        <begin position="5"/>
        <end position="126"/>
    </location>
</feature>
<accession>A0A2P6VNF1</accession>
<dbReference type="GO" id="GO:0005783">
    <property type="term" value="C:endoplasmic reticulum"/>
    <property type="evidence" value="ECO:0007669"/>
    <property type="project" value="UniProtKB-ARBA"/>
</dbReference>
<dbReference type="Gene3D" id="3.20.20.80">
    <property type="entry name" value="Glycosidases"/>
    <property type="match status" value="3"/>
</dbReference>
<dbReference type="Pfam" id="PF00635">
    <property type="entry name" value="Motile_Sperm"/>
    <property type="match status" value="1"/>
</dbReference>
<reference evidence="12 13" key="1">
    <citation type="journal article" date="2018" name="Plant J.">
        <title>Genome sequences of Chlorella sorokiniana UTEX 1602 and Micractinium conductrix SAG 241.80: implications to maltose excretion by a green alga.</title>
        <authorList>
            <person name="Arriola M.B."/>
            <person name="Velmurugan N."/>
            <person name="Zhang Y."/>
            <person name="Plunkett M.H."/>
            <person name="Hondzo H."/>
            <person name="Barney B.M."/>
        </authorList>
    </citation>
    <scope>NUCLEOTIDE SEQUENCE [LARGE SCALE GENOMIC DNA]</scope>
    <source>
        <strain evidence="12 13">SAG 241.80</strain>
    </source>
</reference>
<evidence type="ECO:0000256" key="4">
    <source>
        <dbReference type="ARBA" id="ARBA00008932"/>
    </source>
</evidence>
<keyword evidence="7" id="KW-0732">Signal</keyword>
<feature type="compositionally biased region" description="Low complexity" evidence="10">
    <location>
        <begin position="1176"/>
        <end position="1202"/>
    </location>
</feature>
<dbReference type="InterPro" id="IPR045053">
    <property type="entry name" value="MAN-like"/>
</dbReference>
<dbReference type="EC" id="3.2.1.78" evidence="5"/>
<proteinExistence type="inferred from homology"/>
<dbReference type="STRING" id="554055.A0A2P6VNF1"/>
<dbReference type="Pfam" id="PF26410">
    <property type="entry name" value="GH5_mannosidase"/>
    <property type="match status" value="3"/>
</dbReference>
<comment type="catalytic activity">
    <reaction evidence="1">
        <text>Random hydrolysis of (1-&gt;4)-beta-D-mannosidic linkages in mannans, galactomannans and glucomannans.</text>
        <dbReference type="EC" id="3.2.1.78"/>
    </reaction>
</comment>
<dbReference type="EMBL" id="LHPF02000002">
    <property type="protein sequence ID" value="PSC75632.1"/>
    <property type="molecule type" value="Genomic_DNA"/>
</dbReference>
<comment type="similarity">
    <text evidence="3">Belongs to the glycosyl hydrolase 5 (cellulase A) family.</text>
</comment>
<dbReference type="InterPro" id="IPR000535">
    <property type="entry name" value="MSP_dom"/>
</dbReference>
<evidence type="ECO:0000256" key="6">
    <source>
        <dbReference type="ARBA" id="ARBA00022525"/>
    </source>
</evidence>
<dbReference type="GO" id="GO:0005576">
    <property type="term" value="C:extracellular region"/>
    <property type="evidence" value="ECO:0007669"/>
    <property type="project" value="UniProtKB-SubCell"/>
</dbReference>
<comment type="similarity">
    <text evidence="4">Belongs to the VAMP-associated protein (VAP) (TC 9.B.17) family.</text>
</comment>
<dbReference type="Gene3D" id="3.90.1410.10">
    <property type="entry name" value="set domain protein methyltransferase, domain 1"/>
    <property type="match status" value="1"/>
</dbReference>
<keyword evidence="9" id="KW-0326">Glycosidase</keyword>
<dbReference type="InterPro" id="IPR046341">
    <property type="entry name" value="SET_dom_sf"/>
</dbReference>
<feature type="region of interest" description="Disordered" evidence="10">
    <location>
        <begin position="1173"/>
        <end position="1207"/>
    </location>
</feature>
<comment type="subcellular location">
    <subcellularLocation>
        <location evidence="2">Secreted</location>
    </subcellularLocation>
</comment>
<dbReference type="PROSITE" id="PS50202">
    <property type="entry name" value="MSP"/>
    <property type="match status" value="1"/>
</dbReference>
<dbReference type="InterPro" id="IPR001547">
    <property type="entry name" value="Glyco_hydro_5"/>
</dbReference>
<evidence type="ECO:0000256" key="9">
    <source>
        <dbReference type="ARBA" id="ARBA00023295"/>
    </source>
</evidence>
<dbReference type="FunFam" id="2.60.40.10:FF:000813">
    <property type="entry name" value="Vesicle-associated protein 1-1"/>
    <property type="match status" value="1"/>
</dbReference>
<evidence type="ECO:0000313" key="12">
    <source>
        <dbReference type="EMBL" id="PSC75632.1"/>
    </source>
</evidence>
<evidence type="ECO:0000256" key="5">
    <source>
        <dbReference type="ARBA" id="ARBA00012706"/>
    </source>
</evidence>
<dbReference type="GO" id="GO:0000272">
    <property type="term" value="P:polysaccharide catabolic process"/>
    <property type="evidence" value="ECO:0007669"/>
    <property type="project" value="InterPro"/>
</dbReference>
<comment type="caution">
    <text evidence="12">The sequence shown here is derived from an EMBL/GenBank/DDBJ whole genome shotgun (WGS) entry which is preliminary data.</text>
</comment>
<evidence type="ECO:0000256" key="2">
    <source>
        <dbReference type="ARBA" id="ARBA00004613"/>
    </source>
</evidence>
<dbReference type="SUPFAM" id="SSF49354">
    <property type="entry name" value="PapD-like"/>
    <property type="match status" value="1"/>
</dbReference>
<dbReference type="PANTHER" id="PTHR31451">
    <property type="match status" value="1"/>
</dbReference>
<evidence type="ECO:0000256" key="1">
    <source>
        <dbReference type="ARBA" id="ARBA00001678"/>
    </source>
</evidence>